<dbReference type="PROSITE" id="PS01117">
    <property type="entry name" value="HTH_MARR_1"/>
    <property type="match status" value="1"/>
</dbReference>
<keyword evidence="7" id="KW-1185">Reference proteome</keyword>
<dbReference type="InterPro" id="IPR023187">
    <property type="entry name" value="Tscrpt_reg_MarR-type_CS"/>
</dbReference>
<evidence type="ECO:0000313" key="7">
    <source>
        <dbReference type="Proteomes" id="UP000548304"/>
    </source>
</evidence>
<dbReference type="Proteomes" id="UP000548304">
    <property type="component" value="Unassembled WGS sequence"/>
</dbReference>
<feature type="domain" description="HTH marR-type" evidence="5">
    <location>
        <begin position="1"/>
        <end position="147"/>
    </location>
</feature>
<reference evidence="6 7" key="1">
    <citation type="submission" date="2020-07" db="EMBL/GenBank/DDBJ databases">
        <title>Genomic Encyclopedia of Type Strains, Phase III (KMG-III): the genomes of soil and plant-associated and newly described type strains.</title>
        <authorList>
            <person name="Whitman W."/>
        </authorList>
    </citation>
    <scope>NUCLEOTIDE SEQUENCE [LARGE SCALE GENOMIC DNA]</scope>
    <source>
        <strain evidence="6 7">CECT 8576</strain>
    </source>
</reference>
<name>A0A852Z0X9_9ACTN</name>
<dbReference type="Gene3D" id="1.10.10.10">
    <property type="entry name" value="Winged helix-like DNA-binding domain superfamily/Winged helix DNA-binding domain"/>
    <property type="match status" value="1"/>
</dbReference>
<organism evidence="6 7">
    <name type="scientific">Actinopolyspora biskrensis</name>
    <dbReference type="NCBI Taxonomy" id="1470178"/>
    <lineage>
        <taxon>Bacteria</taxon>
        <taxon>Bacillati</taxon>
        <taxon>Actinomycetota</taxon>
        <taxon>Actinomycetes</taxon>
        <taxon>Actinopolysporales</taxon>
        <taxon>Actinopolysporaceae</taxon>
        <taxon>Actinopolyspora</taxon>
    </lineage>
</organism>
<evidence type="ECO:0000259" key="5">
    <source>
        <dbReference type="PROSITE" id="PS50995"/>
    </source>
</evidence>
<keyword evidence="3" id="KW-0804">Transcription</keyword>
<dbReference type="SMART" id="SM00347">
    <property type="entry name" value="HTH_MARR"/>
    <property type="match status" value="1"/>
</dbReference>
<accession>A0A852Z0X9</accession>
<dbReference type="GO" id="GO:0003677">
    <property type="term" value="F:DNA binding"/>
    <property type="evidence" value="ECO:0007669"/>
    <property type="project" value="UniProtKB-KW"/>
</dbReference>
<protein>
    <submittedName>
        <fullName evidence="6">DNA-binding MarR family transcriptional regulator</fullName>
    </submittedName>
</protein>
<evidence type="ECO:0000256" key="3">
    <source>
        <dbReference type="ARBA" id="ARBA00023163"/>
    </source>
</evidence>
<gene>
    <name evidence="6" type="ORF">FHR84_004286</name>
</gene>
<evidence type="ECO:0000313" key="6">
    <source>
        <dbReference type="EMBL" id="NYH80914.1"/>
    </source>
</evidence>
<keyword evidence="1" id="KW-0805">Transcription regulation</keyword>
<dbReference type="GO" id="GO:0003700">
    <property type="term" value="F:DNA-binding transcription factor activity"/>
    <property type="evidence" value="ECO:0007669"/>
    <property type="project" value="InterPro"/>
</dbReference>
<dbReference type="AlphaFoldDB" id="A0A852Z0X9"/>
<evidence type="ECO:0000256" key="1">
    <source>
        <dbReference type="ARBA" id="ARBA00023015"/>
    </source>
</evidence>
<keyword evidence="2 6" id="KW-0238">DNA-binding</keyword>
<dbReference type="GO" id="GO:0006950">
    <property type="term" value="P:response to stress"/>
    <property type="evidence" value="ECO:0007669"/>
    <property type="project" value="TreeGrafter"/>
</dbReference>
<comment type="caution">
    <text evidence="6">The sequence shown here is derived from an EMBL/GenBank/DDBJ whole genome shotgun (WGS) entry which is preliminary data.</text>
</comment>
<dbReference type="PRINTS" id="PR00598">
    <property type="entry name" value="HTHMARR"/>
</dbReference>
<dbReference type="InterPro" id="IPR039422">
    <property type="entry name" value="MarR/SlyA-like"/>
</dbReference>
<dbReference type="Pfam" id="PF12802">
    <property type="entry name" value="MarR_2"/>
    <property type="match status" value="1"/>
</dbReference>
<dbReference type="EMBL" id="JACBYW010000010">
    <property type="protein sequence ID" value="NYH80914.1"/>
    <property type="molecule type" value="Genomic_DNA"/>
</dbReference>
<dbReference type="RefSeq" id="WP_343075363.1">
    <property type="nucleotide sequence ID" value="NZ_JACBYW010000010.1"/>
</dbReference>
<feature type="region of interest" description="Disordered" evidence="4">
    <location>
        <begin position="155"/>
        <end position="179"/>
    </location>
</feature>
<dbReference type="InterPro" id="IPR036388">
    <property type="entry name" value="WH-like_DNA-bd_sf"/>
</dbReference>
<evidence type="ECO:0000256" key="2">
    <source>
        <dbReference type="ARBA" id="ARBA00023125"/>
    </source>
</evidence>
<dbReference type="PROSITE" id="PS50995">
    <property type="entry name" value="HTH_MARR_2"/>
    <property type="match status" value="1"/>
</dbReference>
<dbReference type="PANTHER" id="PTHR33164:SF64">
    <property type="entry name" value="TRANSCRIPTIONAL REGULATOR SLYA"/>
    <property type="match status" value="1"/>
</dbReference>
<proteinExistence type="predicted"/>
<dbReference type="SUPFAM" id="SSF46785">
    <property type="entry name" value="Winged helix' DNA-binding domain"/>
    <property type="match status" value="1"/>
</dbReference>
<feature type="compositionally biased region" description="Polar residues" evidence="4">
    <location>
        <begin position="159"/>
        <end position="171"/>
    </location>
</feature>
<dbReference type="PANTHER" id="PTHR33164">
    <property type="entry name" value="TRANSCRIPTIONAL REGULATOR, MARR FAMILY"/>
    <property type="match status" value="1"/>
</dbReference>
<dbReference type="InterPro" id="IPR000835">
    <property type="entry name" value="HTH_MarR-typ"/>
</dbReference>
<evidence type="ECO:0000256" key="4">
    <source>
        <dbReference type="SAM" id="MobiDB-lite"/>
    </source>
</evidence>
<dbReference type="InterPro" id="IPR036390">
    <property type="entry name" value="WH_DNA-bd_sf"/>
</dbReference>
<sequence>MSDQSKPLNEGEPAMDRPAFLLSALGLHVASDFTERLRPFGLEPIKFALLAHLKSDEGSTQQSLADALGVHRNAMVGLVDELEEQELVQRRPHPSDRRAKALYLTEPAHELVERGYRVADEQDADLLSVLEESERPQLISLLRRVAEARGVNPQAHLCMTQNSGPVKQPPTNRADEDSK</sequence>